<evidence type="ECO:0000256" key="11">
    <source>
        <dbReference type="HAMAP-Rule" id="MF_00668"/>
    </source>
</evidence>
<evidence type="ECO:0000256" key="3">
    <source>
        <dbReference type="ARBA" id="ARBA00011738"/>
    </source>
</evidence>
<comment type="cofactor">
    <cofactor evidence="1 11">
        <name>Mg(2+)</name>
        <dbReference type="ChEBI" id="CHEBI:18420"/>
    </cofactor>
</comment>
<dbReference type="NCBIfam" id="NF002360">
    <property type="entry name" value="PRK01322.1"/>
    <property type="match status" value="1"/>
</dbReference>
<dbReference type="HAMAP" id="MF_00668">
    <property type="entry name" value="BioW"/>
    <property type="match status" value="1"/>
</dbReference>
<dbReference type="GO" id="GO:0005524">
    <property type="term" value="F:ATP binding"/>
    <property type="evidence" value="ECO:0007669"/>
    <property type="project" value="UniProtKB-KW"/>
</dbReference>
<evidence type="ECO:0000256" key="5">
    <source>
        <dbReference type="ARBA" id="ARBA00022598"/>
    </source>
</evidence>
<keyword evidence="13" id="KW-1185">Reference proteome</keyword>
<name>A0A239Z4R3_9FIRM</name>
<dbReference type="AlphaFoldDB" id="A0A239Z4R3"/>
<evidence type="ECO:0000256" key="8">
    <source>
        <dbReference type="ARBA" id="ARBA00022840"/>
    </source>
</evidence>
<keyword evidence="9 11" id="KW-0460">Magnesium</keyword>
<dbReference type="KEGG" id="vrm:44547418_01018"/>
<proteinExistence type="inferred from homology"/>
<evidence type="ECO:0000256" key="2">
    <source>
        <dbReference type="ARBA" id="ARBA00005075"/>
    </source>
</evidence>
<keyword evidence="6 11" id="KW-0547">Nucleotide-binding</keyword>
<evidence type="ECO:0000256" key="10">
    <source>
        <dbReference type="ARBA" id="ARBA00049553"/>
    </source>
</evidence>
<dbReference type="InterPro" id="IPR005499">
    <property type="entry name" value="BioW"/>
</dbReference>
<comment type="similarity">
    <text evidence="11">Belongs to the BioW family.</text>
</comment>
<dbReference type="GO" id="GO:0000287">
    <property type="term" value="F:magnesium ion binding"/>
    <property type="evidence" value="ECO:0007669"/>
    <property type="project" value="UniProtKB-UniRule"/>
</dbReference>
<protein>
    <recommendedName>
        <fullName evidence="4 11">6-carboxyhexanoate--CoA ligase</fullName>
        <ecNumber evidence="4 11">6.2.1.14</ecNumber>
    </recommendedName>
    <alternativeName>
        <fullName evidence="11">Pimeloyl-CoA synthase</fullName>
    </alternativeName>
</protein>
<evidence type="ECO:0000256" key="1">
    <source>
        <dbReference type="ARBA" id="ARBA00001946"/>
    </source>
</evidence>
<evidence type="ECO:0000256" key="7">
    <source>
        <dbReference type="ARBA" id="ARBA00022756"/>
    </source>
</evidence>
<dbReference type="GO" id="GO:0009102">
    <property type="term" value="P:biotin biosynthetic process"/>
    <property type="evidence" value="ECO:0007669"/>
    <property type="project" value="UniProtKB-UniRule"/>
</dbReference>
<evidence type="ECO:0000256" key="9">
    <source>
        <dbReference type="ARBA" id="ARBA00022842"/>
    </source>
</evidence>
<keyword evidence="5 11" id="KW-0436">Ligase</keyword>
<comment type="catalytic activity">
    <reaction evidence="10 11">
        <text>heptanedioate + ATP + CoA = 6-carboxyhexanoyl-CoA + AMP + diphosphate</text>
        <dbReference type="Rhea" id="RHEA:14781"/>
        <dbReference type="ChEBI" id="CHEBI:30616"/>
        <dbReference type="ChEBI" id="CHEBI:33019"/>
        <dbReference type="ChEBI" id="CHEBI:36165"/>
        <dbReference type="ChEBI" id="CHEBI:57287"/>
        <dbReference type="ChEBI" id="CHEBI:57360"/>
        <dbReference type="ChEBI" id="CHEBI:456215"/>
        <dbReference type="EC" id="6.2.1.14"/>
    </reaction>
</comment>
<evidence type="ECO:0000256" key="4">
    <source>
        <dbReference type="ARBA" id="ARBA00012984"/>
    </source>
</evidence>
<gene>
    <name evidence="11 12" type="primary">bioW</name>
    <name evidence="12" type="ORF">SAMEA44547418_01018</name>
</gene>
<evidence type="ECO:0000313" key="13">
    <source>
        <dbReference type="Proteomes" id="UP000214973"/>
    </source>
</evidence>
<comment type="pathway">
    <text evidence="2 11">Metabolic intermediate metabolism; pimeloyl-CoA biosynthesis; pimeloyl-CoA from pimelate: step 1/1.</text>
</comment>
<accession>A0A239Z4R3</accession>
<evidence type="ECO:0000256" key="6">
    <source>
        <dbReference type="ARBA" id="ARBA00022741"/>
    </source>
</evidence>
<sequence length="244" mass="26580">MMKPLYSIRMRAAQGGPHESGGHHISGAERIVTMDQVGAVAQSLADRALHHSKGVADFINITVDLVPTDSILHIPVLDVEEYETSDVSDARLLAKKLLSKTEITSMSVDKGVSLLCGLSTSMRGAMLIDSVSGERLDEGPRGVRVSHMDTCSDLSMYNMNEHMREALVLASKVQSCEGIVGELCWSDDPDYTIGYVACNGVYHRLPHMKEMDSSIGGRIFFVKPGTDVSKLVAYLESAPVLVEW</sequence>
<dbReference type="Proteomes" id="UP000214973">
    <property type="component" value="Chromosome 1"/>
</dbReference>
<dbReference type="UniPathway" id="UPA00999">
    <property type="reaction ID" value="UER00351"/>
</dbReference>
<comment type="subunit">
    <text evidence="3 11">Homodimer.</text>
</comment>
<keyword evidence="7 11" id="KW-0093">Biotin biosynthesis</keyword>
<organism evidence="12 13">
    <name type="scientific">Veillonella rodentium</name>
    <dbReference type="NCBI Taxonomy" id="248315"/>
    <lineage>
        <taxon>Bacteria</taxon>
        <taxon>Bacillati</taxon>
        <taxon>Bacillota</taxon>
        <taxon>Negativicutes</taxon>
        <taxon>Veillonellales</taxon>
        <taxon>Veillonellaceae</taxon>
        <taxon>Veillonella</taxon>
    </lineage>
</organism>
<dbReference type="EMBL" id="LT906470">
    <property type="protein sequence ID" value="SNV65950.1"/>
    <property type="molecule type" value="Genomic_DNA"/>
</dbReference>
<dbReference type="GO" id="GO:0042410">
    <property type="term" value="F:6-carboxyhexanoate-CoA ligase activity"/>
    <property type="evidence" value="ECO:0007669"/>
    <property type="project" value="UniProtKB-UniRule"/>
</dbReference>
<reference evidence="12 13" key="1">
    <citation type="submission" date="2017-06" db="EMBL/GenBank/DDBJ databases">
        <authorList>
            <consortium name="Pathogen Informatics"/>
        </authorList>
    </citation>
    <scope>NUCLEOTIDE SEQUENCE [LARGE SCALE GENOMIC DNA]</scope>
    <source>
        <strain evidence="12 13">NCTC12018</strain>
    </source>
</reference>
<dbReference type="Pfam" id="PF03744">
    <property type="entry name" value="BioW"/>
    <property type="match status" value="1"/>
</dbReference>
<evidence type="ECO:0000313" key="12">
    <source>
        <dbReference type="EMBL" id="SNV65950.1"/>
    </source>
</evidence>
<dbReference type="EC" id="6.2.1.14" evidence="4 11"/>
<comment type="function">
    <text evidence="11">Catalyzes the transformation of pimelate into pimeloyl-CoA with concomitant hydrolysis of ATP to AMP.</text>
</comment>
<keyword evidence="8 11" id="KW-0067">ATP-binding</keyword>